<dbReference type="EMBL" id="CP022433">
    <property type="protein sequence ID" value="ASN28814.1"/>
    <property type="molecule type" value="Genomic_DNA"/>
</dbReference>
<reference evidence="2 3" key="1">
    <citation type="submission" date="2017-07" db="EMBL/GenBank/DDBJ databases">
        <title>Genome sequence of Streptomyces pluripotens MUSC 137T.</title>
        <authorList>
            <person name="Ser H.-L."/>
            <person name="Lee L.-H."/>
        </authorList>
    </citation>
    <scope>NUCLEOTIDE SEQUENCE [LARGE SCALE GENOMIC DNA]</scope>
    <source>
        <strain evidence="2 3">MUSC 137</strain>
    </source>
</reference>
<evidence type="ECO:0000313" key="3">
    <source>
        <dbReference type="Proteomes" id="UP000031501"/>
    </source>
</evidence>
<proteinExistence type="predicted"/>
<keyword evidence="3" id="KW-1185">Reference proteome</keyword>
<dbReference type="AlphaFoldDB" id="A0A221P9K9"/>
<gene>
    <name evidence="2" type="ORF">LK07_31095</name>
</gene>
<sequence>MDRCWSEAVRANPSLFDGPVAAVTAVERDGSDGLVLRWVRATYRFRMLRHVPGAPVHRSLFVCVVQPTDDGRLLVGRMAPWTTHPGRWQLPGGTVEPPAGDERLDLAAVCRHAARELDEETGSGTPADALTLWLTVRHRRGGVGVLFTAPPLPARVVRERYAGVVEADTARGADPEFDRIELIHAPAGLSGLDGPHAAYLQPVLDHDTAPGPTGPPQRLLP</sequence>
<protein>
    <submittedName>
        <fullName evidence="2">NUDIX domain-containing protein</fullName>
    </submittedName>
</protein>
<dbReference type="Proteomes" id="UP000031501">
    <property type="component" value="Chromosome"/>
</dbReference>
<dbReference type="Gene3D" id="3.90.79.10">
    <property type="entry name" value="Nucleoside Triphosphate Pyrophosphohydrolase"/>
    <property type="match status" value="1"/>
</dbReference>
<dbReference type="OrthoDB" id="4556257at2"/>
<accession>A0A221P9K9</accession>
<dbReference type="KEGG" id="splu:LK06_029900"/>
<organism evidence="2 3">
    <name type="scientific">Streptomyces pluripotens</name>
    <dbReference type="NCBI Taxonomy" id="1355015"/>
    <lineage>
        <taxon>Bacteria</taxon>
        <taxon>Bacillati</taxon>
        <taxon>Actinomycetota</taxon>
        <taxon>Actinomycetes</taxon>
        <taxon>Kitasatosporales</taxon>
        <taxon>Streptomycetaceae</taxon>
        <taxon>Streptomyces</taxon>
    </lineage>
</organism>
<feature type="domain" description="Nudix hydrolase" evidence="1">
    <location>
        <begin position="55"/>
        <end position="205"/>
    </location>
</feature>
<dbReference type="STRING" id="1355015.LK06_029900"/>
<dbReference type="Pfam" id="PF00293">
    <property type="entry name" value="NUDIX"/>
    <property type="match status" value="1"/>
</dbReference>
<evidence type="ECO:0000313" key="2">
    <source>
        <dbReference type="EMBL" id="ASN28814.1"/>
    </source>
</evidence>
<dbReference type="SUPFAM" id="SSF55811">
    <property type="entry name" value="Nudix"/>
    <property type="match status" value="1"/>
</dbReference>
<dbReference type="CDD" id="cd02883">
    <property type="entry name" value="NUDIX_Hydrolase"/>
    <property type="match status" value="1"/>
</dbReference>
<evidence type="ECO:0000259" key="1">
    <source>
        <dbReference type="PROSITE" id="PS51462"/>
    </source>
</evidence>
<name>A0A221P9K9_9ACTN</name>
<dbReference type="PROSITE" id="PS51462">
    <property type="entry name" value="NUDIX"/>
    <property type="match status" value="1"/>
</dbReference>
<dbReference type="InterPro" id="IPR000086">
    <property type="entry name" value="NUDIX_hydrolase_dom"/>
</dbReference>
<dbReference type="InterPro" id="IPR015797">
    <property type="entry name" value="NUDIX_hydrolase-like_dom_sf"/>
</dbReference>